<feature type="region of interest" description="Disordered" evidence="1">
    <location>
        <begin position="1"/>
        <end position="44"/>
    </location>
</feature>
<protein>
    <submittedName>
        <fullName evidence="2">Uncharacterized protein</fullName>
    </submittedName>
</protein>
<keyword evidence="3" id="KW-1185">Reference proteome</keyword>
<evidence type="ECO:0000256" key="1">
    <source>
        <dbReference type="SAM" id="MobiDB-lite"/>
    </source>
</evidence>
<dbReference type="Proteomes" id="UP000585474">
    <property type="component" value="Unassembled WGS sequence"/>
</dbReference>
<gene>
    <name evidence="2" type="ORF">Acr_00g0091740</name>
</gene>
<evidence type="ECO:0000313" key="3">
    <source>
        <dbReference type="Proteomes" id="UP000585474"/>
    </source>
</evidence>
<sequence length="180" mass="19433">MLRLSCTTSDNASRCDSRLGRGNRGGNKMDRNLRRADTTEQARWSSAPELGANTISTLALLGQRSRSAIPTERAWRSFVPELEKVTTTDEFPPELSSSLPPEALLLSKRRIMTAGMAWVKPPPLTDTAGVEPRAKSSRFPKTAPTAVLTVAVLAGEASQVSCSGGQSNLRSRRTATSVYT</sequence>
<proteinExistence type="predicted"/>
<feature type="compositionally biased region" description="Basic and acidic residues" evidence="1">
    <location>
        <begin position="27"/>
        <end position="40"/>
    </location>
</feature>
<accession>A0A7J0DZ32</accession>
<feature type="compositionally biased region" description="Polar residues" evidence="1">
    <location>
        <begin position="1"/>
        <end position="12"/>
    </location>
</feature>
<dbReference type="EMBL" id="BJWL01000442">
    <property type="protein sequence ID" value="GFS44727.1"/>
    <property type="molecule type" value="Genomic_DNA"/>
</dbReference>
<organism evidence="2 3">
    <name type="scientific">Actinidia rufa</name>
    <dbReference type="NCBI Taxonomy" id="165716"/>
    <lineage>
        <taxon>Eukaryota</taxon>
        <taxon>Viridiplantae</taxon>
        <taxon>Streptophyta</taxon>
        <taxon>Embryophyta</taxon>
        <taxon>Tracheophyta</taxon>
        <taxon>Spermatophyta</taxon>
        <taxon>Magnoliopsida</taxon>
        <taxon>eudicotyledons</taxon>
        <taxon>Gunneridae</taxon>
        <taxon>Pentapetalae</taxon>
        <taxon>asterids</taxon>
        <taxon>Ericales</taxon>
        <taxon>Actinidiaceae</taxon>
        <taxon>Actinidia</taxon>
    </lineage>
</organism>
<name>A0A7J0DZ32_9ERIC</name>
<evidence type="ECO:0000313" key="2">
    <source>
        <dbReference type="EMBL" id="GFS44727.1"/>
    </source>
</evidence>
<reference evidence="3" key="1">
    <citation type="submission" date="2019-07" db="EMBL/GenBank/DDBJ databases">
        <title>De Novo Assembly of kiwifruit Actinidia rufa.</title>
        <authorList>
            <person name="Sugita-Konishi S."/>
            <person name="Sato K."/>
            <person name="Mori E."/>
            <person name="Abe Y."/>
            <person name="Kisaki G."/>
            <person name="Hamano K."/>
            <person name="Suezawa K."/>
            <person name="Otani M."/>
            <person name="Fukuda T."/>
            <person name="Manabe T."/>
            <person name="Gomi K."/>
            <person name="Tabuchi M."/>
            <person name="Akimitsu K."/>
            <person name="Kataoka I."/>
        </authorList>
    </citation>
    <scope>NUCLEOTIDE SEQUENCE [LARGE SCALE GENOMIC DNA]</scope>
    <source>
        <strain evidence="3">cv. Fuchu</strain>
    </source>
</reference>
<dbReference type="AlphaFoldDB" id="A0A7J0DZ32"/>
<comment type="caution">
    <text evidence="2">The sequence shown here is derived from an EMBL/GenBank/DDBJ whole genome shotgun (WGS) entry which is preliminary data.</text>
</comment>